<dbReference type="KEGG" id="tpla:ElP_73890"/>
<dbReference type="Proteomes" id="UP000317835">
    <property type="component" value="Plasmid pElP_2"/>
</dbReference>
<gene>
    <name evidence="1" type="ORF">ElP_73890</name>
</gene>
<keyword evidence="2" id="KW-1185">Reference proteome</keyword>
<proteinExistence type="predicted"/>
<keyword evidence="1" id="KW-0614">Plasmid</keyword>
<organism evidence="1 2">
    <name type="scientific">Tautonia plasticadhaerens</name>
    <dbReference type="NCBI Taxonomy" id="2527974"/>
    <lineage>
        <taxon>Bacteria</taxon>
        <taxon>Pseudomonadati</taxon>
        <taxon>Planctomycetota</taxon>
        <taxon>Planctomycetia</taxon>
        <taxon>Isosphaerales</taxon>
        <taxon>Isosphaeraceae</taxon>
        <taxon>Tautonia</taxon>
    </lineage>
</organism>
<name>A0A518HF09_9BACT</name>
<evidence type="ECO:0000313" key="1">
    <source>
        <dbReference type="EMBL" id="QDV39422.1"/>
    </source>
</evidence>
<protein>
    <submittedName>
        <fullName evidence="1">Uncharacterized protein</fullName>
    </submittedName>
</protein>
<accession>A0A518HF09</accession>
<evidence type="ECO:0000313" key="2">
    <source>
        <dbReference type="Proteomes" id="UP000317835"/>
    </source>
</evidence>
<reference evidence="1 2" key="1">
    <citation type="submission" date="2019-02" db="EMBL/GenBank/DDBJ databases">
        <title>Deep-cultivation of Planctomycetes and their phenomic and genomic characterization uncovers novel biology.</title>
        <authorList>
            <person name="Wiegand S."/>
            <person name="Jogler M."/>
            <person name="Boedeker C."/>
            <person name="Pinto D."/>
            <person name="Vollmers J."/>
            <person name="Rivas-Marin E."/>
            <person name="Kohn T."/>
            <person name="Peeters S.H."/>
            <person name="Heuer A."/>
            <person name="Rast P."/>
            <person name="Oberbeckmann S."/>
            <person name="Bunk B."/>
            <person name="Jeske O."/>
            <person name="Meyerdierks A."/>
            <person name="Storesund J.E."/>
            <person name="Kallscheuer N."/>
            <person name="Luecker S."/>
            <person name="Lage O.M."/>
            <person name="Pohl T."/>
            <person name="Merkel B.J."/>
            <person name="Hornburger P."/>
            <person name="Mueller R.-W."/>
            <person name="Bruemmer F."/>
            <person name="Labrenz M."/>
            <person name="Spormann A.M."/>
            <person name="Op den Camp H."/>
            <person name="Overmann J."/>
            <person name="Amann R."/>
            <person name="Jetten M.S.M."/>
            <person name="Mascher T."/>
            <person name="Medema M.H."/>
            <person name="Devos D.P."/>
            <person name="Kaster A.-K."/>
            <person name="Ovreas L."/>
            <person name="Rohde M."/>
            <person name="Galperin M.Y."/>
            <person name="Jogler C."/>
        </authorList>
    </citation>
    <scope>NUCLEOTIDE SEQUENCE [LARGE SCALE GENOMIC DNA]</scope>
    <source>
        <strain evidence="1 2">ElP</strain>
        <plasmid evidence="2">pelp_2</plasmid>
    </source>
</reference>
<sequence length="55" mass="6561">MDSKVITRFTIFRDLLTKNRYSTRFRKSPGRQYILASLCKSMTCRIQNRMAWGVN</sequence>
<geneLocation type="plasmid" evidence="2">
    <name>pelp_2</name>
</geneLocation>
<dbReference type="AlphaFoldDB" id="A0A518HF09"/>
<dbReference type="EMBL" id="CP036428">
    <property type="protein sequence ID" value="QDV39422.1"/>
    <property type="molecule type" value="Genomic_DNA"/>
</dbReference>